<dbReference type="Gene3D" id="1.10.260.40">
    <property type="entry name" value="lambda repressor-like DNA-binding domains"/>
    <property type="match status" value="1"/>
</dbReference>
<dbReference type="Pfam" id="PF01381">
    <property type="entry name" value="HTH_3"/>
    <property type="match status" value="1"/>
</dbReference>
<dbReference type="PIRSF" id="PIRSF037724">
    <property type="entry name" value="TF_HTH_MJ1545_prd"/>
    <property type="match status" value="1"/>
</dbReference>
<accession>G0EC61</accession>
<dbReference type="AlphaFoldDB" id="G0EC61"/>
<name>G0EC61_PYRF1</name>
<dbReference type="CDD" id="cd00093">
    <property type="entry name" value="HTH_XRE"/>
    <property type="match status" value="1"/>
</dbReference>
<gene>
    <name evidence="2" type="ordered locus">Pyrfu_1574</name>
</gene>
<dbReference type="RefSeq" id="WP_014027108.1">
    <property type="nucleotide sequence ID" value="NC_015931.1"/>
</dbReference>
<dbReference type="InParanoid" id="G0EC61"/>
<dbReference type="STRING" id="694429.Pyrfu_1574"/>
<dbReference type="InterPro" id="IPR001387">
    <property type="entry name" value="Cro/C1-type_HTH"/>
</dbReference>
<dbReference type="eggNOG" id="arCOG04060">
    <property type="taxonomic scope" value="Archaea"/>
</dbReference>
<dbReference type="InterPro" id="IPR010982">
    <property type="entry name" value="Lambda_DNA-bd_dom_sf"/>
</dbReference>
<dbReference type="KEGG" id="pfm:Pyrfu_1574"/>
<protein>
    <submittedName>
        <fullName evidence="2">Transcriptional regulator, XRE family</fullName>
    </submittedName>
</protein>
<evidence type="ECO:0000313" key="3">
    <source>
        <dbReference type="Proteomes" id="UP000001037"/>
    </source>
</evidence>
<dbReference type="SUPFAM" id="SSF47413">
    <property type="entry name" value="lambda repressor-like DNA-binding domains"/>
    <property type="match status" value="1"/>
</dbReference>
<sequence>MKTTALAVARRIAGDIVMSASPGAAMKKWRELFGVTRSEIAKRMGVNPTVISDYERGRRQPGARFVKRFVEALLEIDAERGWPVTRKLARHLTVEERGVIELRDFEEGIRFDELLAAVDGVLLTSHTAERIYGYTILDSLEAIEVFEGNEFIYIMGMTSERALIFTRVGTGRSPMIAVRVAPIKPAVVVIHGPRENVDPLAIRLAEAERLPLILSTLRSVNELVERLAKLAPSMENRGSSL</sequence>
<dbReference type="SMART" id="SM00530">
    <property type="entry name" value="HTH_XRE"/>
    <property type="match status" value="1"/>
</dbReference>
<dbReference type="GeneID" id="11138761"/>
<dbReference type="InterPro" id="IPR017271">
    <property type="entry name" value="Tscrpt_reg_HTH_MJ1545_prd"/>
</dbReference>
<dbReference type="EMBL" id="CP002838">
    <property type="protein sequence ID" value="AEM39431.1"/>
    <property type="molecule type" value="Genomic_DNA"/>
</dbReference>
<organism evidence="2 3">
    <name type="scientific">Pyrolobus fumarii (strain DSM 11204 / 1A)</name>
    <dbReference type="NCBI Taxonomy" id="694429"/>
    <lineage>
        <taxon>Archaea</taxon>
        <taxon>Thermoproteota</taxon>
        <taxon>Thermoprotei</taxon>
        <taxon>Desulfurococcales</taxon>
        <taxon>Pyrodictiaceae</taxon>
        <taxon>Pyrolobus</taxon>
    </lineage>
</organism>
<dbReference type="HOGENOM" id="CLU_077869_0_0_2"/>
<proteinExistence type="predicted"/>
<dbReference type="PROSITE" id="PS50943">
    <property type="entry name" value="HTH_CROC1"/>
    <property type="match status" value="1"/>
</dbReference>
<keyword evidence="3" id="KW-1185">Reference proteome</keyword>
<feature type="domain" description="HTH cro/C1-type" evidence="1">
    <location>
        <begin position="26"/>
        <end position="80"/>
    </location>
</feature>
<evidence type="ECO:0000313" key="2">
    <source>
        <dbReference type="EMBL" id="AEM39431.1"/>
    </source>
</evidence>
<dbReference type="Proteomes" id="UP000001037">
    <property type="component" value="Chromosome"/>
</dbReference>
<dbReference type="GO" id="GO:0003677">
    <property type="term" value="F:DNA binding"/>
    <property type="evidence" value="ECO:0007669"/>
    <property type="project" value="InterPro"/>
</dbReference>
<reference evidence="2 3" key="1">
    <citation type="journal article" date="2011" name="Stand. Genomic Sci.">
        <title>Complete genome sequence of the hyperthermophilic chemolithoautotroph Pyrolobus fumarii type strain (1A).</title>
        <authorList>
            <person name="Anderson I."/>
            <person name="Goker M."/>
            <person name="Nolan M."/>
            <person name="Lucas S."/>
            <person name="Hammon N."/>
            <person name="Deshpande S."/>
            <person name="Cheng J.F."/>
            <person name="Tapia R."/>
            <person name="Han C."/>
            <person name="Goodwin L."/>
            <person name="Pitluck S."/>
            <person name="Huntemann M."/>
            <person name="Liolios K."/>
            <person name="Ivanova N."/>
            <person name="Pagani I."/>
            <person name="Mavromatis K."/>
            <person name="Ovchinikova G."/>
            <person name="Pati A."/>
            <person name="Chen A."/>
            <person name="Palaniappan K."/>
            <person name="Land M."/>
            <person name="Hauser L."/>
            <person name="Brambilla E.M."/>
            <person name="Huber H."/>
            <person name="Yasawong M."/>
            <person name="Rohde M."/>
            <person name="Spring S."/>
            <person name="Abt B."/>
            <person name="Sikorski J."/>
            <person name="Wirth R."/>
            <person name="Detter J.C."/>
            <person name="Woyke T."/>
            <person name="Bristow J."/>
            <person name="Eisen J.A."/>
            <person name="Markowitz V."/>
            <person name="Hugenholtz P."/>
            <person name="Kyrpides N.C."/>
            <person name="Klenk H.P."/>
            <person name="Lapidus A."/>
        </authorList>
    </citation>
    <scope>NUCLEOTIDE SEQUENCE [LARGE SCALE GENOMIC DNA]</scope>
    <source>
        <strain evidence="3">DSM 11204 / 1A</strain>
    </source>
</reference>
<evidence type="ECO:0000259" key="1">
    <source>
        <dbReference type="PROSITE" id="PS50943"/>
    </source>
</evidence>